<dbReference type="PRINTS" id="PR00359">
    <property type="entry name" value="BP450"/>
</dbReference>
<dbReference type="Proteomes" id="UP000826012">
    <property type="component" value="Chromosome"/>
</dbReference>
<name>A0ABM7SQ50_9MYCO</name>
<protein>
    <submittedName>
        <fullName evidence="8">Cytochrome P450</fullName>
    </submittedName>
</protein>
<dbReference type="EMBL" id="AP024828">
    <property type="protein sequence ID" value="BCZ21897.1"/>
    <property type="molecule type" value="Genomic_DNA"/>
</dbReference>
<dbReference type="InterPro" id="IPR017972">
    <property type="entry name" value="Cyt_P450_CS"/>
</dbReference>
<accession>A0ABM7SQ50</accession>
<evidence type="ECO:0000256" key="7">
    <source>
        <dbReference type="RuleBase" id="RU000461"/>
    </source>
</evidence>
<dbReference type="SUPFAM" id="SSF48264">
    <property type="entry name" value="Cytochrome P450"/>
    <property type="match status" value="1"/>
</dbReference>
<evidence type="ECO:0000256" key="3">
    <source>
        <dbReference type="ARBA" id="ARBA00022723"/>
    </source>
</evidence>
<proteinExistence type="inferred from homology"/>
<dbReference type="PROSITE" id="PS00086">
    <property type="entry name" value="CYTOCHROME_P450"/>
    <property type="match status" value="1"/>
</dbReference>
<evidence type="ECO:0000256" key="6">
    <source>
        <dbReference type="ARBA" id="ARBA00023033"/>
    </source>
</evidence>
<organism evidence="8 9">
    <name type="scientific">Mycobacterium senriense</name>
    <dbReference type="NCBI Taxonomy" id="2775496"/>
    <lineage>
        <taxon>Bacteria</taxon>
        <taxon>Bacillati</taxon>
        <taxon>Actinomycetota</taxon>
        <taxon>Actinomycetes</taxon>
        <taxon>Mycobacteriales</taxon>
        <taxon>Mycobacteriaceae</taxon>
        <taxon>Mycobacterium</taxon>
        <taxon>Mycobacterium avium complex (MAC)</taxon>
    </lineage>
</organism>
<dbReference type="PANTHER" id="PTHR46696">
    <property type="entry name" value="P450, PUTATIVE (EUROFUNG)-RELATED"/>
    <property type="match status" value="1"/>
</dbReference>
<keyword evidence="2 7" id="KW-0349">Heme</keyword>
<keyword evidence="3 7" id="KW-0479">Metal-binding</keyword>
<comment type="similarity">
    <text evidence="1 7">Belongs to the cytochrome P450 family.</text>
</comment>
<dbReference type="PRINTS" id="PR00385">
    <property type="entry name" value="P450"/>
</dbReference>
<evidence type="ECO:0000256" key="1">
    <source>
        <dbReference type="ARBA" id="ARBA00010617"/>
    </source>
</evidence>
<dbReference type="CDD" id="cd11035">
    <property type="entry name" value="P450cam-like"/>
    <property type="match status" value="1"/>
</dbReference>
<reference evidence="8 9" key="1">
    <citation type="submission" date="2021-07" db="EMBL/GenBank/DDBJ databases">
        <title>Complete genome sequence of nontuberculous Mycobacterium sp. TY59.</title>
        <authorList>
            <person name="Fukushima K."/>
        </authorList>
    </citation>
    <scope>NUCLEOTIDE SEQUENCE [LARGE SCALE GENOMIC DNA]</scope>
    <source>
        <strain evidence="8 9">TY59</strain>
    </source>
</reference>
<dbReference type="Gene3D" id="1.10.630.10">
    <property type="entry name" value="Cytochrome P450"/>
    <property type="match status" value="1"/>
</dbReference>
<evidence type="ECO:0000256" key="5">
    <source>
        <dbReference type="ARBA" id="ARBA00023004"/>
    </source>
</evidence>
<sequence length="420" mass="47060">MRAASAWSSRPFEAARKDIMIQNQPTATCPMKQIDMNTPDSPALTHFRLLDECQDEARPVFRNTEADMDYWVFTDNSVILDGLQHPELWSSSVIVPTDPEPPYKWIPIMLDPPDHAKWRHVLAEYFSPGRVKGLRDAQQKLAARLIDEVAGEGGCDFVTRISRVFPSTVFLTIMGMPVEDLEKFLAWEDMILHQSGAGEEVNAARLEGMTHVMGYFSGLIAERRENRDPHADDIVSKAIDWTLDGEPINDLELLNCLLLLFMAGLDTVSNQLSYAMLHLATHPADRARIVAEPELIPKAVEELLRVYPIVQTARKASQDMDFHGCPVKAGDMASFSLAFAGRDESAYDDARTVNFDRGVTRHLSFGGGPHRCLGSHLARQELAVVLEEWHKRIPDYEVSGQPIEHGGQVFGVDSLKLTWS</sequence>
<gene>
    <name evidence="8" type="ORF">MTY59_17520</name>
</gene>
<keyword evidence="9" id="KW-1185">Reference proteome</keyword>
<dbReference type="InterPro" id="IPR001128">
    <property type="entry name" value="Cyt_P450"/>
</dbReference>
<dbReference type="InterPro" id="IPR002397">
    <property type="entry name" value="Cyt_P450_B"/>
</dbReference>
<reference evidence="8 9" key="2">
    <citation type="submission" date="2021-07" db="EMBL/GenBank/DDBJ databases">
        <authorList>
            <person name="Matsumoto Y."/>
            <person name="Motooka D."/>
            <person name="Nakamura S."/>
        </authorList>
    </citation>
    <scope>NUCLEOTIDE SEQUENCE [LARGE SCALE GENOMIC DNA]</scope>
    <source>
        <strain evidence="8 9">TY59</strain>
    </source>
</reference>
<keyword evidence="6 7" id="KW-0503">Monooxygenase</keyword>
<evidence type="ECO:0000256" key="4">
    <source>
        <dbReference type="ARBA" id="ARBA00023002"/>
    </source>
</evidence>
<evidence type="ECO:0000313" key="8">
    <source>
        <dbReference type="EMBL" id="BCZ21897.1"/>
    </source>
</evidence>
<keyword evidence="5 7" id="KW-0408">Iron</keyword>
<evidence type="ECO:0000313" key="9">
    <source>
        <dbReference type="Proteomes" id="UP000826012"/>
    </source>
</evidence>
<evidence type="ECO:0000256" key="2">
    <source>
        <dbReference type="ARBA" id="ARBA00022617"/>
    </source>
</evidence>
<dbReference type="Pfam" id="PF00067">
    <property type="entry name" value="p450"/>
    <property type="match status" value="1"/>
</dbReference>
<keyword evidence="4 7" id="KW-0560">Oxidoreductase</keyword>
<dbReference type="InterPro" id="IPR036396">
    <property type="entry name" value="Cyt_P450_sf"/>
</dbReference>
<dbReference type="PANTHER" id="PTHR46696:SF6">
    <property type="entry name" value="P450, PUTATIVE (EUROFUNG)-RELATED"/>
    <property type="match status" value="1"/>
</dbReference>